<dbReference type="OrthoDB" id="6383365at2"/>
<proteinExistence type="inferred from homology"/>
<keyword evidence="7" id="KW-1185">Reference proteome</keyword>
<dbReference type="NCBIfam" id="TIGR02937">
    <property type="entry name" value="sigma70-ECF"/>
    <property type="match status" value="1"/>
</dbReference>
<organism evidence="6 7">
    <name type="scientific">Anatilimnocola aggregata</name>
    <dbReference type="NCBI Taxonomy" id="2528021"/>
    <lineage>
        <taxon>Bacteria</taxon>
        <taxon>Pseudomonadati</taxon>
        <taxon>Planctomycetota</taxon>
        <taxon>Planctomycetia</taxon>
        <taxon>Pirellulales</taxon>
        <taxon>Pirellulaceae</taxon>
        <taxon>Anatilimnocola</taxon>
    </lineage>
</organism>
<evidence type="ECO:0000256" key="3">
    <source>
        <dbReference type="ARBA" id="ARBA00023082"/>
    </source>
</evidence>
<evidence type="ECO:0000256" key="4">
    <source>
        <dbReference type="ARBA" id="ARBA00023163"/>
    </source>
</evidence>
<keyword evidence="3" id="KW-0731">Sigma factor</keyword>
<evidence type="ECO:0000256" key="1">
    <source>
        <dbReference type="ARBA" id="ARBA00010641"/>
    </source>
</evidence>
<dbReference type="AlphaFoldDB" id="A0A517YD31"/>
<accession>A0A517YD31</accession>
<dbReference type="GO" id="GO:0006352">
    <property type="term" value="P:DNA-templated transcription initiation"/>
    <property type="evidence" value="ECO:0007669"/>
    <property type="project" value="InterPro"/>
</dbReference>
<dbReference type="Proteomes" id="UP000315017">
    <property type="component" value="Chromosome"/>
</dbReference>
<dbReference type="InterPro" id="IPR039425">
    <property type="entry name" value="RNA_pol_sigma-70-like"/>
</dbReference>
<dbReference type="InterPro" id="IPR014284">
    <property type="entry name" value="RNA_pol_sigma-70_dom"/>
</dbReference>
<dbReference type="GO" id="GO:0016987">
    <property type="term" value="F:sigma factor activity"/>
    <property type="evidence" value="ECO:0007669"/>
    <property type="project" value="UniProtKB-KW"/>
</dbReference>
<evidence type="ECO:0000259" key="5">
    <source>
        <dbReference type="Pfam" id="PF04542"/>
    </source>
</evidence>
<keyword evidence="4" id="KW-0804">Transcription</keyword>
<comment type="similarity">
    <text evidence="1">Belongs to the sigma-70 factor family. ECF subfamily.</text>
</comment>
<dbReference type="Gene3D" id="1.10.1740.10">
    <property type="match status" value="1"/>
</dbReference>
<dbReference type="KEGG" id="aagg:ETAA8_31240"/>
<dbReference type="SUPFAM" id="SSF88946">
    <property type="entry name" value="Sigma2 domain of RNA polymerase sigma factors"/>
    <property type="match status" value="1"/>
</dbReference>
<dbReference type="PANTHER" id="PTHR43133">
    <property type="entry name" value="RNA POLYMERASE ECF-TYPE SIGMA FACTO"/>
    <property type="match status" value="1"/>
</dbReference>
<sequence>MATITTNSEQPVNDERHELFVSLLTAAHRRLLAYLMPLLRNRHDAEDVLQRASLTMWRRFDSFETGSDFLAWASTVAFYEAKNFQRVAARSRLQFHDELLQTLAEERLVELDRADERREALQGCLQKLDEPQRQLIAAAYCENSDLIGLAQQLGRAPQTIYNKLNTIRRLLADCVTRRLAEEAS</sequence>
<dbReference type="InterPro" id="IPR007627">
    <property type="entry name" value="RNA_pol_sigma70_r2"/>
</dbReference>
<dbReference type="InterPro" id="IPR014331">
    <property type="entry name" value="RNA_pol_sigma70_ECF_RHOBA"/>
</dbReference>
<dbReference type="InterPro" id="IPR013325">
    <property type="entry name" value="RNA_pol_sigma_r2"/>
</dbReference>
<evidence type="ECO:0000256" key="2">
    <source>
        <dbReference type="ARBA" id="ARBA00023015"/>
    </source>
</evidence>
<dbReference type="SUPFAM" id="SSF88659">
    <property type="entry name" value="Sigma3 and sigma4 domains of RNA polymerase sigma factors"/>
    <property type="match status" value="1"/>
</dbReference>
<gene>
    <name evidence="6" type="ORF">ETAA8_31240</name>
</gene>
<dbReference type="NCBIfam" id="TIGR02989">
    <property type="entry name" value="Sig-70_gvs1"/>
    <property type="match status" value="1"/>
</dbReference>
<dbReference type="InterPro" id="IPR013324">
    <property type="entry name" value="RNA_pol_sigma_r3/r4-like"/>
</dbReference>
<dbReference type="PANTHER" id="PTHR43133:SF51">
    <property type="entry name" value="RNA POLYMERASE SIGMA FACTOR"/>
    <property type="match status" value="1"/>
</dbReference>
<reference evidence="6 7" key="1">
    <citation type="submission" date="2019-02" db="EMBL/GenBank/DDBJ databases">
        <title>Deep-cultivation of Planctomycetes and their phenomic and genomic characterization uncovers novel biology.</title>
        <authorList>
            <person name="Wiegand S."/>
            <person name="Jogler M."/>
            <person name="Boedeker C."/>
            <person name="Pinto D."/>
            <person name="Vollmers J."/>
            <person name="Rivas-Marin E."/>
            <person name="Kohn T."/>
            <person name="Peeters S.H."/>
            <person name="Heuer A."/>
            <person name="Rast P."/>
            <person name="Oberbeckmann S."/>
            <person name="Bunk B."/>
            <person name="Jeske O."/>
            <person name="Meyerdierks A."/>
            <person name="Storesund J.E."/>
            <person name="Kallscheuer N."/>
            <person name="Luecker S."/>
            <person name="Lage O.M."/>
            <person name="Pohl T."/>
            <person name="Merkel B.J."/>
            <person name="Hornburger P."/>
            <person name="Mueller R.-W."/>
            <person name="Bruemmer F."/>
            <person name="Labrenz M."/>
            <person name="Spormann A.M."/>
            <person name="Op den Camp H."/>
            <person name="Overmann J."/>
            <person name="Amann R."/>
            <person name="Jetten M.S.M."/>
            <person name="Mascher T."/>
            <person name="Medema M.H."/>
            <person name="Devos D.P."/>
            <person name="Kaster A.-K."/>
            <person name="Ovreas L."/>
            <person name="Rohde M."/>
            <person name="Galperin M.Y."/>
            <person name="Jogler C."/>
        </authorList>
    </citation>
    <scope>NUCLEOTIDE SEQUENCE [LARGE SCALE GENOMIC DNA]</scope>
    <source>
        <strain evidence="6 7">ETA_A8</strain>
    </source>
</reference>
<feature type="domain" description="RNA polymerase sigma-70 region 2" evidence="5">
    <location>
        <begin position="25"/>
        <end position="89"/>
    </location>
</feature>
<dbReference type="InterPro" id="IPR036388">
    <property type="entry name" value="WH-like_DNA-bd_sf"/>
</dbReference>
<dbReference type="Gene3D" id="1.10.10.10">
    <property type="entry name" value="Winged helix-like DNA-binding domain superfamily/Winged helix DNA-binding domain"/>
    <property type="match status" value="1"/>
</dbReference>
<evidence type="ECO:0000313" key="7">
    <source>
        <dbReference type="Proteomes" id="UP000315017"/>
    </source>
</evidence>
<name>A0A517YD31_9BACT</name>
<dbReference type="Pfam" id="PF04542">
    <property type="entry name" value="Sigma70_r2"/>
    <property type="match status" value="1"/>
</dbReference>
<dbReference type="RefSeq" id="WP_145089645.1">
    <property type="nucleotide sequence ID" value="NZ_CP036274.1"/>
</dbReference>
<protein>
    <submittedName>
        <fullName evidence="6">RNA polymerase sigma factor</fullName>
    </submittedName>
</protein>
<dbReference type="EMBL" id="CP036274">
    <property type="protein sequence ID" value="QDU28032.1"/>
    <property type="molecule type" value="Genomic_DNA"/>
</dbReference>
<keyword evidence="2" id="KW-0805">Transcription regulation</keyword>
<evidence type="ECO:0000313" key="6">
    <source>
        <dbReference type="EMBL" id="QDU28032.1"/>
    </source>
</evidence>